<evidence type="ECO:0000313" key="1">
    <source>
        <dbReference type="EMBL" id="KND97567.1"/>
    </source>
</evidence>
<name>A0A0L0NTS1_CANAR</name>
<sequence length="82" mass="9153">MCLLEILVEQDADADTDEIDGDATPKDDSVENLRKLNWFVKIVKYTYLHPPSGGANTRDQDCLLGVNSNKLGGRLVHMDCNF</sequence>
<organism evidence="1 2">
    <name type="scientific">Candidozyma auris</name>
    <name type="common">Yeast</name>
    <name type="synonym">Candida auris</name>
    <dbReference type="NCBI Taxonomy" id="498019"/>
    <lineage>
        <taxon>Eukaryota</taxon>
        <taxon>Fungi</taxon>
        <taxon>Dikarya</taxon>
        <taxon>Ascomycota</taxon>
        <taxon>Saccharomycotina</taxon>
        <taxon>Pichiomycetes</taxon>
        <taxon>Metschnikowiaceae</taxon>
        <taxon>Candidozyma</taxon>
    </lineage>
</organism>
<proteinExistence type="predicted"/>
<gene>
    <name evidence="1" type="ORF">QG37_05960</name>
</gene>
<dbReference type="AlphaFoldDB" id="A0A0L0NTS1"/>
<protein>
    <submittedName>
        <fullName evidence="1">Uncharacterized protein</fullName>
    </submittedName>
</protein>
<evidence type="ECO:0000313" key="2">
    <source>
        <dbReference type="Proteomes" id="UP000037122"/>
    </source>
</evidence>
<accession>A0A0L0NTS1</accession>
<reference evidence="2" key="1">
    <citation type="journal article" date="2015" name="BMC Genomics">
        <title>Draft genome of a commonly misdiagnosed multidrug resistant pathogen Candida auris.</title>
        <authorList>
            <person name="Chatterjee S."/>
            <person name="Alampalli S.V."/>
            <person name="Nageshan R.K."/>
            <person name="Chettiar S.T."/>
            <person name="Joshi S."/>
            <person name="Tatu U.S."/>
        </authorList>
    </citation>
    <scope>NUCLEOTIDE SEQUENCE [LARGE SCALE GENOMIC DNA]</scope>
    <source>
        <strain evidence="2">6684</strain>
    </source>
</reference>
<dbReference type="EMBL" id="LGST01000041">
    <property type="protein sequence ID" value="KND97567.1"/>
    <property type="molecule type" value="Genomic_DNA"/>
</dbReference>
<dbReference type="VEuPathDB" id="FungiDB:QG37_05960"/>
<dbReference type="Proteomes" id="UP000037122">
    <property type="component" value="Unassembled WGS sequence"/>
</dbReference>
<comment type="caution">
    <text evidence="1">The sequence shown here is derived from an EMBL/GenBank/DDBJ whole genome shotgun (WGS) entry which is preliminary data.</text>
</comment>